<dbReference type="GO" id="GO:0008781">
    <property type="term" value="F:N-acylneuraminate cytidylyltransferase activity"/>
    <property type="evidence" value="ECO:0007669"/>
    <property type="project" value="TreeGrafter"/>
</dbReference>
<dbReference type="SFLD" id="SFLDG01138">
    <property type="entry name" value="C1.6.2:_Deoxy-d-mannose-octulo"/>
    <property type="match status" value="1"/>
</dbReference>
<dbReference type="InterPro" id="IPR050793">
    <property type="entry name" value="CMP-NeuNAc_synthase"/>
</dbReference>
<dbReference type="AlphaFoldDB" id="A0A3B1CW23"/>
<dbReference type="SFLD" id="SFLDG01136">
    <property type="entry name" value="C1.6:_Phosphoserine_Phosphatas"/>
    <property type="match status" value="1"/>
</dbReference>
<protein>
    <submittedName>
        <fullName evidence="7">3-deoxy-D-manno-octulosonate 8-phosphate phosphatase, YrbI family</fullName>
    </submittedName>
</protein>
<comment type="subunit">
    <text evidence="3">Homotetramer.</text>
</comment>
<accession>A0A3B1CW23</accession>
<dbReference type="SUPFAM" id="SSF56784">
    <property type="entry name" value="HAD-like"/>
    <property type="match status" value="1"/>
</dbReference>
<dbReference type="GO" id="GO:0016788">
    <property type="term" value="F:hydrolase activity, acting on ester bonds"/>
    <property type="evidence" value="ECO:0007669"/>
    <property type="project" value="InterPro"/>
</dbReference>
<dbReference type="NCBIfam" id="TIGR01670">
    <property type="entry name" value="KdsC-phosphatas"/>
    <property type="match status" value="1"/>
</dbReference>
<evidence type="ECO:0000256" key="4">
    <source>
        <dbReference type="ARBA" id="ARBA00022723"/>
    </source>
</evidence>
<comment type="cofactor">
    <cofactor evidence="1">
        <name>Mg(2+)</name>
        <dbReference type="ChEBI" id="CHEBI:18420"/>
    </cofactor>
</comment>
<dbReference type="SFLD" id="SFLDS00003">
    <property type="entry name" value="Haloacid_Dehalogenase"/>
    <property type="match status" value="1"/>
</dbReference>
<gene>
    <name evidence="7" type="ORF">MNBD_NITROSPIRAE02-163</name>
</gene>
<dbReference type="GO" id="GO:0046872">
    <property type="term" value="F:metal ion binding"/>
    <property type="evidence" value="ECO:0007669"/>
    <property type="project" value="UniProtKB-KW"/>
</dbReference>
<comment type="similarity">
    <text evidence="2">Belongs to the KdsC family.</text>
</comment>
<evidence type="ECO:0000256" key="2">
    <source>
        <dbReference type="ARBA" id="ARBA00005893"/>
    </source>
</evidence>
<dbReference type="PANTHER" id="PTHR21485:SF3">
    <property type="entry name" value="N-ACYLNEURAMINATE CYTIDYLYLTRANSFERASE"/>
    <property type="match status" value="1"/>
</dbReference>
<keyword evidence="4" id="KW-0479">Metal-binding</keyword>
<name>A0A3B1CW23_9ZZZZ</name>
<evidence type="ECO:0000256" key="5">
    <source>
        <dbReference type="ARBA" id="ARBA00022801"/>
    </source>
</evidence>
<reference evidence="7" key="1">
    <citation type="submission" date="2018-06" db="EMBL/GenBank/DDBJ databases">
        <authorList>
            <person name="Zhirakovskaya E."/>
        </authorList>
    </citation>
    <scope>NUCLEOTIDE SEQUENCE</scope>
</reference>
<dbReference type="InterPro" id="IPR036412">
    <property type="entry name" value="HAD-like_sf"/>
</dbReference>
<organism evidence="7">
    <name type="scientific">hydrothermal vent metagenome</name>
    <dbReference type="NCBI Taxonomy" id="652676"/>
    <lineage>
        <taxon>unclassified sequences</taxon>
        <taxon>metagenomes</taxon>
        <taxon>ecological metagenomes</taxon>
    </lineage>
</organism>
<evidence type="ECO:0000313" key="7">
    <source>
        <dbReference type="EMBL" id="VAX26860.1"/>
    </source>
</evidence>
<evidence type="ECO:0000256" key="1">
    <source>
        <dbReference type="ARBA" id="ARBA00001946"/>
    </source>
</evidence>
<dbReference type="PIRSF" id="PIRSF006118">
    <property type="entry name" value="KDO8-P_Ptase"/>
    <property type="match status" value="1"/>
</dbReference>
<evidence type="ECO:0000256" key="3">
    <source>
        <dbReference type="ARBA" id="ARBA00011881"/>
    </source>
</evidence>
<dbReference type="InterPro" id="IPR023214">
    <property type="entry name" value="HAD_sf"/>
</dbReference>
<keyword evidence="6" id="KW-0460">Magnesium</keyword>
<dbReference type="InterPro" id="IPR010023">
    <property type="entry name" value="KdsC_fam"/>
</dbReference>
<evidence type="ECO:0000256" key="6">
    <source>
        <dbReference type="ARBA" id="ARBA00022842"/>
    </source>
</evidence>
<dbReference type="Pfam" id="PF08282">
    <property type="entry name" value="Hydrolase_3"/>
    <property type="match status" value="1"/>
</dbReference>
<dbReference type="Gene3D" id="3.40.50.1000">
    <property type="entry name" value="HAD superfamily/HAD-like"/>
    <property type="match status" value="1"/>
</dbReference>
<sequence>MRHSLKEKVEKIKLLISDVDGVWTDAGVFYSEDGELLKRFSIRDGMGVERLRELVNVETGIMTGENSGAVKKRAEKLRIREVKLNVRDKAGALKEIMARRNLGSEEISYIGDDVNDIAVMEMVGLSACPADAIASVRDIADFVCNNTGGNGAFRDFAEMIILFKKR</sequence>
<proteinExistence type="inferred from homology"/>
<dbReference type="PANTHER" id="PTHR21485">
    <property type="entry name" value="HAD SUPERFAMILY MEMBERS CMAS AND KDSC"/>
    <property type="match status" value="1"/>
</dbReference>
<keyword evidence="5" id="KW-0378">Hydrolase</keyword>
<dbReference type="EMBL" id="UOGH01000013">
    <property type="protein sequence ID" value="VAX26860.1"/>
    <property type="molecule type" value="Genomic_DNA"/>
</dbReference>
<dbReference type="FunFam" id="3.40.50.1000:FF:000029">
    <property type="entry name" value="3-deoxy-D-manno-octulosonate 8-phosphate phosphatase KdsC"/>
    <property type="match status" value="1"/>
</dbReference>